<dbReference type="AlphaFoldDB" id="A0A2T4C6V5"/>
<sequence>MRALSAGRSLVGATGGCAMLYLCLCSATVRSDRDGVVLHILLNTCSWFEGPFLPASCLGVSTFMLCLNNSHQLQHHHQSAIHRKQHHTNPRLSPTTHLQVSHSPRPPRAC</sequence>
<name>A0A2T4C6V5_TRILO</name>
<organism evidence="2 3">
    <name type="scientific">Trichoderma longibrachiatum ATCC 18648</name>
    <dbReference type="NCBI Taxonomy" id="983965"/>
    <lineage>
        <taxon>Eukaryota</taxon>
        <taxon>Fungi</taxon>
        <taxon>Dikarya</taxon>
        <taxon>Ascomycota</taxon>
        <taxon>Pezizomycotina</taxon>
        <taxon>Sordariomycetes</taxon>
        <taxon>Hypocreomycetidae</taxon>
        <taxon>Hypocreales</taxon>
        <taxon>Hypocreaceae</taxon>
        <taxon>Trichoderma</taxon>
    </lineage>
</organism>
<feature type="region of interest" description="Disordered" evidence="1">
    <location>
        <begin position="77"/>
        <end position="110"/>
    </location>
</feature>
<evidence type="ECO:0000256" key="1">
    <source>
        <dbReference type="SAM" id="MobiDB-lite"/>
    </source>
</evidence>
<reference evidence="2 3" key="1">
    <citation type="submission" date="2016-07" db="EMBL/GenBank/DDBJ databases">
        <title>Multiple horizontal gene transfer events from other fungi enriched the ability of initially mycotrophic Trichoderma (Ascomycota) to feed on dead plant biomass.</title>
        <authorList>
            <consortium name="DOE Joint Genome Institute"/>
            <person name="Aerts A."/>
            <person name="Atanasova L."/>
            <person name="Chenthamara K."/>
            <person name="Zhang J."/>
            <person name="Grujic M."/>
            <person name="Henrissat B."/>
            <person name="Kuo A."/>
            <person name="Salamov A."/>
            <person name="Lipzen A."/>
            <person name="Labutti K."/>
            <person name="Barry K."/>
            <person name="Miao Y."/>
            <person name="Rahimi M.J."/>
            <person name="Shen Q."/>
            <person name="Grigoriev I.V."/>
            <person name="Kubicek C.P."/>
            <person name="Druzhinina I.S."/>
        </authorList>
    </citation>
    <scope>NUCLEOTIDE SEQUENCE [LARGE SCALE GENOMIC DNA]</scope>
    <source>
        <strain evidence="2 3">ATCC 18648</strain>
    </source>
</reference>
<feature type="compositionally biased region" description="Polar residues" evidence="1">
    <location>
        <begin position="90"/>
        <end position="102"/>
    </location>
</feature>
<gene>
    <name evidence="2" type="ORF">M440DRAFT_1208942</name>
</gene>
<proteinExistence type="predicted"/>
<accession>A0A2T4C6V5</accession>
<protein>
    <submittedName>
        <fullName evidence="2">Uncharacterized protein</fullName>
    </submittedName>
</protein>
<evidence type="ECO:0000313" key="2">
    <source>
        <dbReference type="EMBL" id="PTB77301.1"/>
    </source>
</evidence>
<dbReference type="EMBL" id="KZ679130">
    <property type="protein sequence ID" value="PTB77301.1"/>
    <property type="molecule type" value="Genomic_DNA"/>
</dbReference>
<feature type="compositionally biased region" description="Basic residues" evidence="1">
    <location>
        <begin position="77"/>
        <end position="89"/>
    </location>
</feature>
<dbReference type="Proteomes" id="UP000240760">
    <property type="component" value="Unassembled WGS sequence"/>
</dbReference>
<keyword evidence="3" id="KW-1185">Reference proteome</keyword>
<evidence type="ECO:0000313" key="3">
    <source>
        <dbReference type="Proteomes" id="UP000240760"/>
    </source>
</evidence>